<accession>A0A1G5BC33</accession>
<dbReference type="SUPFAM" id="SSF46894">
    <property type="entry name" value="C-terminal effector domain of the bipartite response regulators"/>
    <property type="match status" value="1"/>
</dbReference>
<dbReference type="SUPFAM" id="SSF48452">
    <property type="entry name" value="TPR-like"/>
    <property type="match status" value="2"/>
</dbReference>
<dbReference type="GO" id="GO:0003677">
    <property type="term" value="F:DNA binding"/>
    <property type="evidence" value="ECO:0007669"/>
    <property type="project" value="InterPro"/>
</dbReference>
<dbReference type="Proteomes" id="UP000199354">
    <property type="component" value="Unassembled WGS sequence"/>
</dbReference>
<feature type="signal peptide" evidence="6">
    <location>
        <begin position="1"/>
        <end position="19"/>
    </location>
</feature>
<dbReference type="InterPro" id="IPR011990">
    <property type="entry name" value="TPR-like_helical_dom_sf"/>
</dbReference>
<evidence type="ECO:0000313" key="7">
    <source>
        <dbReference type="EMBL" id="SCX87705.1"/>
    </source>
</evidence>
<dbReference type="Pfam" id="PF13424">
    <property type="entry name" value="TPR_12"/>
    <property type="match status" value="1"/>
</dbReference>
<dbReference type="AlphaFoldDB" id="A0A1G5BC33"/>
<keyword evidence="2 3" id="KW-0802">TPR repeat</keyword>
<gene>
    <name evidence="7" type="ORF">SAMN02927903_00323</name>
</gene>
<feature type="coiled-coil region" evidence="4">
    <location>
        <begin position="409"/>
        <end position="455"/>
    </location>
</feature>
<dbReference type="InterPro" id="IPR016032">
    <property type="entry name" value="Sig_transdc_resp-reg_C-effctor"/>
</dbReference>
<organism evidence="7 8">
    <name type="scientific">Flavobacterium caeni</name>
    <dbReference type="NCBI Taxonomy" id="490189"/>
    <lineage>
        <taxon>Bacteria</taxon>
        <taxon>Pseudomonadati</taxon>
        <taxon>Bacteroidota</taxon>
        <taxon>Flavobacteriia</taxon>
        <taxon>Flavobacteriales</taxon>
        <taxon>Flavobacteriaceae</taxon>
        <taxon>Flavobacterium</taxon>
    </lineage>
</organism>
<keyword evidence="5" id="KW-0812">Transmembrane</keyword>
<keyword evidence="8" id="KW-1185">Reference proteome</keyword>
<dbReference type="PROSITE" id="PS50005">
    <property type="entry name" value="TPR"/>
    <property type="match status" value="2"/>
</dbReference>
<dbReference type="InterPro" id="IPR019734">
    <property type="entry name" value="TPR_rpt"/>
</dbReference>
<keyword evidence="5" id="KW-0472">Membrane</keyword>
<dbReference type="Gene3D" id="1.25.40.10">
    <property type="entry name" value="Tetratricopeptide repeat domain"/>
    <property type="match status" value="2"/>
</dbReference>
<dbReference type="SMART" id="SM00028">
    <property type="entry name" value="TPR"/>
    <property type="match status" value="4"/>
</dbReference>
<dbReference type="OrthoDB" id="1090267at2"/>
<feature type="chain" id="PRO_5011568308" evidence="6">
    <location>
        <begin position="20"/>
        <end position="557"/>
    </location>
</feature>
<keyword evidence="6" id="KW-0732">Signal</keyword>
<reference evidence="7 8" key="1">
    <citation type="submission" date="2016-10" db="EMBL/GenBank/DDBJ databases">
        <authorList>
            <person name="de Groot N.N."/>
        </authorList>
    </citation>
    <scope>NUCLEOTIDE SEQUENCE [LARGE SCALE GENOMIC DNA]</scope>
    <source>
        <strain evidence="7 8">CGMCC 1.7031</strain>
    </source>
</reference>
<dbReference type="Pfam" id="PF13181">
    <property type="entry name" value="TPR_8"/>
    <property type="match status" value="2"/>
</dbReference>
<protein>
    <submittedName>
        <fullName evidence="7">Tetratricopeptide repeat-containing protein</fullName>
    </submittedName>
</protein>
<feature type="repeat" description="TPR" evidence="3">
    <location>
        <begin position="273"/>
        <end position="306"/>
    </location>
</feature>
<keyword evidence="4" id="KW-0175">Coiled coil</keyword>
<keyword evidence="1" id="KW-0677">Repeat</keyword>
<feature type="repeat" description="TPR" evidence="3">
    <location>
        <begin position="118"/>
        <end position="151"/>
    </location>
</feature>
<sequence>MGKYVACVLLLAIGMVASAQKTNDLLRSIDRQKEDTVKVGLYEKLFKATKDSDHIRAMESLRNMDRLSRKLQYTKGIEKVFYLKATLFFYRDESDSALVYYRKYLFSQTVKNSPIEKIKTHSNIGNVYQQKKQYDSAVYYFNKSLAECKTLDCDKILCAVLNNIGLTVYSMGNAAKSLPYFEQAYQCVLDRNDHESLPNIMNNLAISYALNGKKNPDRLFIDLLKRPELTESTKATVYLNLGGFYFRSKKTAAAEQYFLKADSVFKKIGQGNPEMLHSLGSIYLEKQQFEKALAYFRKVKKQYPDYNQSEMLYRDFASVHFARKAYDSAQFYYEKLFALKDAKQKTAIEDALTKAQEGVDFIKKESEIKALRLEKELLKADTLRVGIIVSALVFVLALLAALGFIYLKKERAKSKINELELERKNRKINEFSQKIEQRNKTIADIEAKFEDYKDKQSMQELKLDIIETLDVGGDGDTFNHYFEDQHKGFYATLKTLAPDLTNNDLRLCSLSKLRLSLKETANVLNLSIDAVKSGRYRIRKKLNLTDKESLSDFLSTL</sequence>
<dbReference type="RefSeq" id="WP_091140515.1">
    <property type="nucleotide sequence ID" value="NZ_FMVF01000002.1"/>
</dbReference>
<name>A0A1G5BC33_9FLAO</name>
<evidence type="ECO:0000256" key="1">
    <source>
        <dbReference type="ARBA" id="ARBA00022737"/>
    </source>
</evidence>
<proteinExistence type="predicted"/>
<dbReference type="PANTHER" id="PTHR45641:SF19">
    <property type="entry name" value="NEPHROCYSTIN-3"/>
    <property type="match status" value="1"/>
</dbReference>
<dbReference type="EMBL" id="FMVF01000002">
    <property type="protein sequence ID" value="SCX87705.1"/>
    <property type="molecule type" value="Genomic_DNA"/>
</dbReference>
<dbReference type="STRING" id="490189.SAMN02927903_00323"/>
<evidence type="ECO:0000256" key="2">
    <source>
        <dbReference type="ARBA" id="ARBA00022803"/>
    </source>
</evidence>
<keyword evidence="5" id="KW-1133">Transmembrane helix</keyword>
<dbReference type="PANTHER" id="PTHR45641">
    <property type="entry name" value="TETRATRICOPEPTIDE REPEAT PROTEIN (AFU_ORTHOLOGUE AFUA_6G03870)"/>
    <property type="match status" value="1"/>
</dbReference>
<evidence type="ECO:0000256" key="3">
    <source>
        <dbReference type="PROSITE-ProRule" id="PRU00339"/>
    </source>
</evidence>
<dbReference type="GO" id="GO:0006355">
    <property type="term" value="P:regulation of DNA-templated transcription"/>
    <property type="evidence" value="ECO:0007669"/>
    <property type="project" value="InterPro"/>
</dbReference>
<feature type="transmembrane region" description="Helical" evidence="5">
    <location>
        <begin position="385"/>
        <end position="407"/>
    </location>
</feature>
<evidence type="ECO:0000256" key="4">
    <source>
        <dbReference type="SAM" id="Coils"/>
    </source>
</evidence>
<evidence type="ECO:0000313" key="8">
    <source>
        <dbReference type="Proteomes" id="UP000199354"/>
    </source>
</evidence>
<evidence type="ECO:0000256" key="6">
    <source>
        <dbReference type="SAM" id="SignalP"/>
    </source>
</evidence>
<evidence type="ECO:0000256" key="5">
    <source>
        <dbReference type="SAM" id="Phobius"/>
    </source>
</evidence>